<dbReference type="SUPFAM" id="SSF52518">
    <property type="entry name" value="Thiamin diphosphate-binding fold (THDP-binding)"/>
    <property type="match status" value="2"/>
</dbReference>
<evidence type="ECO:0000259" key="7">
    <source>
        <dbReference type="Pfam" id="PF02776"/>
    </source>
</evidence>
<sequence length="554" mass="64596">MKFSSSKIIINSLINENVEFIFGYPGGAVLNIYDEIFKSGIKHILVRHEQSAIHMADGYSRSSNKIGVVIVTSGPGYTNCVTGIATASIDYSSIIILCGQVNKILIAQNSFQELNNLSISLPIVKQFYSLNCYYNIPYLIKESFSNSLNFINGPIIINFPKDLTYFKNTSRYKYPFFLKKKKNIKEKTFNINNYKRPIIIIGGGFFKNYKNKNIENLILNTKIPIVSTIMGIGKINYRKLNYLGWIGMHGNSVSNIILNFADLIICLGSRLDDRITNNPRLFAPYAKILHFDINDNSISKTIFCNFFFKNINFIKEFSLKLNKKWWKIILFYKKFFLNNYKNNFKICLPQQIIELVYFVSKGKYFISTDVGQHQMFAAKYYYYNYKRFLTSSGLGTMGFGLPSSIGIKFANKNNSILLITSESSFQMMMQELSTCKQYSINIKILNLNNQSLGMVKQWQELNYYKRYSSSYMNSIPNFKKLMFSYLFHCFNFFNIKLFYYFFISIFKKDIFCFINIYININENVLPIQINNKSVNEFIAFFSKIKYENKINLFI</sequence>
<dbReference type="STRING" id="387662.CRP_127"/>
<dbReference type="PANTHER" id="PTHR18968:SF13">
    <property type="entry name" value="ACETOLACTATE SYNTHASE CATALYTIC SUBUNIT, MITOCHONDRIAL"/>
    <property type="match status" value="1"/>
</dbReference>
<reference evidence="8 9" key="1">
    <citation type="journal article" date="2006" name="Science">
        <title>The 160-kilobase genome of the bacterial endosymbiont Carsonella.</title>
        <authorList>
            <person name="Nakabachi A."/>
            <person name="Yamashita A."/>
            <person name="Toh H."/>
            <person name="Ishikawa H."/>
            <person name="Dunbar H."/>
            <person name="Moran N."/>
            <person name="Hattori M."/>
        </authorList>
    </citation>
    <scope>NUCLEOTIDE SEQUENCE [LARGE SCALE GENOMIC DNA]</scope>
    <source>
        <strain evidence="8 9">PV</strain>
    </source>
</reference>
<keyword evidence="4" id="KW-0472">Membrane</keyword>
<dbReference type="Gene3D" id="3.40.50.1220">
    <property type="entry name" value="TPP-binding domain"/>
    <property type="match status" value="1"/>
</dbReference>
<dbReference type="InterPro" id="IPR029035">
    <property type="entry name" value="DHS-like_NAD/FAD-binding_dom"/>
</dbReference>
<evidence type="ECO:0000313" key="8">
    <source>
        <dbReference type="EMBL" id="BAF35158.1"/>
    </source>
</evidence>
<dbReference type="Pfam" id="PF02775">
    <property type="entry name" value="TPP_enzyme_C"/>
    <property type="match status" value="1"/>
</dbReference>
<dbReference type="InterPro" id="IPR029061">
    <property type="entry name" value="THDP-binding"/>
</dbReference>
<dbReference type="RefSeq" id="WP_011672350.1">
    <property type="nucleotide sequence ID" value="NC_008512.1"/>
</dbReference>
<gene>
    <name evidence="8" type="ordered locus">CRP_127</name>
</gene>
<dbReference type="Proteomes" id="UP000000777">
    <property type="component" value="Chromosome"/>
</dbReference>
<keyword evidence="4" id="KW-0812">Transmembrane</keyword>
<evidence type="ECO:0000259" key="5">
    <source>
        <dbReference type="Pfam" id="PF00205"/>
    </source>
</evidence>
<dbReference type="InterPro" id="IPR045229">
    <property type="entry name" value="TPP_enz"/>
</dbReference>
<organism evidence="8 9">
    <name type="scientific">Carsonella ruddii (strain PV)</name>
    <dbReference type="NCBI Taxonomy" id="387662"/>
    <lineage>
        <taxon>Bacteria</taxon>
        <taxon>Pseudomonadati</taxon>
        <taxon>Pseudomonadota</taxon>
        <taxon>Gammaproteobacteria</taxon>
        <taxon>Oceanospirillales</taxon>
        <taxon>Halomonadaceae</taxon>
        <taxon>Zymobacter group</taxon>
        <taxon>Candidatus Carsonella</taxon>
    </lineage>
</organism>
<dbReference type="FunFam" id="3.40.50.970:FF:000007">
    <property type="entry name" value="Acetolactate synthase"/>
    <property type="match status" value="1"/>
</dbReference>
<accession>Q05FL3</accession>
<dbReference type="GO" id="GO:0003984">
    <property type="term" value="F:acetolactate synthase activity"/>
    <property type="evidence" value="ECO:0007669"/>
    <property type="project" value="TreeGrafter"/>
</dbReference>
<evidence type="ECO:0000313" key="9">
    <source>
        <dbReference type="Proteomes" id="UP000000777"/>
    </source>
</evidence>
<feature type="domain" description="Thiamine pyrophosphate enzyme N-terminal TPP-binding" evidence="7">
    <location>
        <begin position="7"/>
        <end position="118"/>
    </location>
</feature>
<dbReference type="InterPro" id="IPR012000">
    <property type="entry name" value="Thiamin_PyroP_enz_cen_dom"/>
</dbReference>
<dbReference type="GO" id="GO:0009099">
    <property type="term" value="P:L-valine biosynthetic process"/>
    <property type="evidence" value="ECO:0007669"/>
    <property type="project" value="TreeGrafter"/>
</dbReference>
<dbReference type="GO" id="GO:0030976">
    <property type="term" value="F:thiamine pyrophosphate binding"/>
    <property type="evidence" value="ECO:0007669"/>
    <property type="project" value="InterPro"/>
</dbReference>
<dbReference type="CDD" id="cd07035">
    <property type="entry name" value="TPP_PYR_POX_like"/>
    <property type="match status" value="1"/>
</dbReference>
<evidence type="ECO:0000256" key="1">
    <source>
        <dbReference type="ARBA" id="ARBA00007812"/>
    </source>
</evidence>
<feature type="domain" description="Thiamine pyrophosphate enzyme TPP-binding" evidence="6">
    <location>
        <begin position="369"/>
        <end position="485"/>
    </location>
</feature>
<keyword evidence="4" id="KW-1133">Transmembrane helix</keyword>
<evidence type="ECO:0000256" key="4">
    <source>
        <dbReference type="SAM" id="Phobius"/>
    </source>
</evidence>
<dbReference type="PANTHER" id="PTHR18968">
    <property type="entry name" value="THIAMINE PYROPHOSPHATE ENZYMES"/>
    <property type="match status" value="1"/>
</dbReference>
<dbReference type="InterPro" id="IPR011766">
    <property type="entry name" value="TPP_enzyme_TPP-bd"/>
</dbReference>
<dbReference type="EMBL" id="AP009180">
    <property type="protein sequence ID" value="BAF35158.1"/>
    <property type="molecule type" value="Genomic_DNA"/>
</dbReference>
<dbReference type="InterPro" id="IPR012001">
    <property type="entry name" value="Thiamin_PyroP_enz_TPP-bd_dom"/>
</dbReference>
<comment type="similarity">
    <text evidence="1 3">Belongs to the TPP enzyme family.</text>
</comment>
<dbReference type="GO" id="GO:0050660">
    <property type="term" value="F:flavin adenine dinucleotide binding"/>
    <property type="evidence" value="ECO:0007669"/>
    <property type="project" value="TreeGrafter"/>
</dbReference>
<dbReference type="GO" id="GO:0009097">
    <property type="term" value="P:isoleucine biosynthetic process"/>
    <property type="evidence" value="ECO:0007669"/>
    <property type="project" value="TreeGrafter"/>
</dbReference>
<dbReference type="SUPFAM" id="SSF52467">
    <property type="entry name" value="DHS-like NAD/FAD-binding domain"/>
    <property type="match status" value="1"/>
</dbReference>
<keyword evidence="2 3" id="KW-0786">Thiamine pyrophosphate</keyword>
<evidence type="ECO:0000256" key="3">
    <source>
        <dbReference type="RuleBase" id="RU362132"/>
    </source>
</evidence>
<feature type="transmembrane region" description="Helical" evidence="4">
    <location>
        <begin position="482"/>
        <end position="502"/>
    </location>
</feature>
<dbReference type="KEGG" id="crp:CRP_127"/>
<evidence type="ECO:0000256" key="2">
    <source>
        <dbReference type="ARBA" id="ARBA00023052"/>
    </source>
</evidence>
<dbReference type="AlphaFoldDB" id="Q05FL3"/>
<feature type="domain" description="Thiamine pyrophosphate enzyme central" evidence="5">
    <location>
        <begin position="191"/>
        <end position="302"/>
    </location>
</feature>
<dbReference type="Gene3D" id="3.40.50.970">
    <property type="match status" value="2"/>
</dbReference>
<proteinExistence type="inferred from homology"/>
<dbReference type="HOGENOM" id="CLU_013748_1_3_6"/>
<dbReference type="OrthoDB" id="9785953at2"/>
<dbReference type="GO" id="GO:0000287">
    <property type="term" value="F:magnesium ion binding"/>
    <property type="evidence" value="ECO:0007669"/>
    <property type="project" value="InterPro"/>
</dbReference>
<dbReference type="Pfam" id="PF02776">
    <property type="entry name" value="TPP_enzyme_N"/>
    <property type="match status" value="1"/>
</dbReference>
<protein>
    <submittedName>
        <fullName evidence="8">Acetolactate synthase large subunit</fullName>
    </submittedName>
</protein>
<evidence type="ECO:0000259" key="6">
    <source>
        <dbReference type="Pfam" id="PF02775"/>
    </source>
</evidence>
<dbReference type="GO" id="GO:0005948">
    <property type="term" value="C:acetolactate synthase complex"/>
    <property type="evidence" value="ECO:0007669"/>
    <property type="project" value="TreeGrafter"/>
</dbReference>
<dbReference type="Pfam" id="PF00205">
    <property type="entry name" value="TPP_enzyme_M"/>
    <property type="match status" value="1"/>
</dbReference>
<name>Q05FL3_CARRP</name>